<feature type="non-terminal residue" evidence="1">
    <location>
        <position position="1"/>
    </location>
</feature>
<dbReference type="AlphaFoldDB" id="A0A9W8P9Q1"/>
<keyword evidence="2" id="KW-1185">Reference proteome</keyword>
<proteinExistence type="predicted"/>
<evidence type="ECO:0000313" key="2">
    <source>
        <dbReference type="Proteomes" id="UP001142393"/>
    </source>
</evidence>
<protein>
    <submittedName>
        <fullName evidence="1">Uncharacterized protein</fullName>
    </submittedName>
</protein>
<organism evidence="1 2">
    <name type="scientific">Lentinula detonsa</name>
    <dbReference type="NCBI Taxonomy" id="2804962"/>
    <lineage>
        <taxon>Eukaryota</taxon>
        <taxon>Fungi</taxon>
        <taxon>Dikarya</taxon>
        <taxon>Basidiomycota</taxon>
        <taxon>Agaricomycotina</taxon>
        <taxon>Agaricomycetes</taxon>
        <taxon>Agaricomycetidae</taxon>
        <taxon>Agaricales</taxon>
        <taxon>Marasmiineae</taxon>
        <taxon>Omphalotaceae</taxon>
        <taxon>Lentinula</taxon>
    </lineage>
</organism>
<evidence type="ECO:0000313" key="1">
    <source>
        <dbReference type="EMBL" id="KAJ3749852.1"/>
    </source>
</evidence>
<name>A0A9W8P9Q1_9AGAR</name>
<comment type="caution">
    <text evidence="1">The sequence shown here is derived from an EMBL/GenBank/DDBJ whole genome shotgun (WGS) entry which is preliminary data.</text>
</comment>
<feature type="non-terminal residue" evidence="1">
    <location>
        <position position="114"/>
    </location>
</feature>
<sequence length="114" mass="13386">YKPVDRKVRPVPTYFPDPVAQQFKEIPAAVPLELPTHPTDYHNLDFSGRVTLERLENMFNKIPEGVLLTEEVNLIAFIIVNRGMAFAWNYSEKGYFSRDYYPDYEIPVIEHIPW</sequence>
<reference evidence="1 2" key="1">
    <citation type="journal article" date="2023" name="Proc. Natl. Acad. Sci. U.S.A.">
        <title>A global phylogenomic analysis of the shiitake genus Lentinula.</title>
        <authorList>
            <person name="Sierra-Patev S."/>
            <person name="Min B."/>
            <person name="Naranjo-Ortiz M."/>
            <person name="Looney B."/>
            <person name="Konkel Z."/>
            <person name="Slot J.C."/>
            <person name="Sakamoto Y."/>
            <person name="Steenwyk J.L."/>
            <person name="Rokas A."/>
            <person name="Carro J."/>
            <person name="Camarero S."/>
            <person name="Ferreira P."/>
            <person name="Molpeceres G."/>
            <person name="Ruiz-Duenas F.J."/>
            <person name="Serrano A."/>
            <person name="Henrissat B."/>
            <person name="Drula E."/>
            <person name="Hughes K.W."/>
            <person name="Mata J.L."/>
            <person name="Ishikawa N.K."/>
            <person name="Vargas-Isla R."/>
            <person name="Ushijima S."/>
            <person name="Smith C.A."/>
            <person name="Donoghue J."/>
            <person name="Ahrendt S."/>
            <person name="Andreopoulos W."/>
            <person name="He G."/>
            <person name="LaButti K."/>
            <person name="Lipzen A."/>
            <person name="Ng V."/>
            <person name="Riley R."/>
            <person name="Sandor L."/>
            <person name="Barry K."/>
            <person name="Martinez A.T."/>
            <person name="Xiao Y."/>
            <person name="Gibbons J.G."/>
            <person name="Terashima K."/>
            <person name="Grigoriev I.V."/>
            <person name="Hibbett D."/>
        </authorList>
    </citation>
    <scope>NUCLEOTIDE SEQUENCE [LARGE SCALE GENOMIC DNA]</scope>
    <source>
        <strain evidence="1 2">TFB7810</strain>
    </source>
</reference>
<dbReference type="Proteomes" id="UP001142393">
    <property type="component" value="Unassembled WGS sequence"/>
</dbReference>
<gene>
    <name evidence="1" type="ORF">DFH05DRAFT_1366104</name>
</gene>
<accession>A0A9W8P9Q1</accession>
<dbReference type="EMBL" id="JANVFU010000001">
    <property type="protein sequence ID" value="KAJ3749852.1"/>
    <property type="molecule type" value="Genomic_DNA"/>
</dbReference>